<dbReference type="Proteomes" id="UP000735302">
    <property type="component" value="Unassembled WGS sequence"/>
</dbReference>
<protein>
    <submittedName>
        <fullName evidence="1">Uncharacterized protein</fullName>
    </submittedName>
</protein>
<evidence type="ECO:0000313" key="1">
    <source>
        <dbReference type="EMBL" id="GFN97032.1"/>
    </source>
</evidence>
<name>A0AAV3ZR51_9GAST</name>
<gene>
    <name evidence="1" type="ORF">PoB_002353800</name>
</gene>
<organism evidence="1 2">
    <name type="scientific">Plakobranchus ocellatus</name>
    <dbReference type="NCBI Taxonomy" id="259542"/>
    <lineage>
        <taxon>Eukaryota</taxon>
        <taxon>Metazoa</taxon>
        <taxon>Spiralia</taxon>
        <taxon>Lophotrochozoa</taxon>
        <taxon>Mollusca</taxon>
        <taxon>Gastropoda</taxon>
        <taxon>Heterobranchia</taxon>
        <taxon>Euthyneura</taxon>
        <taxon>Panpulmonata</taxon>
        <taxon>Sacoglossa</taxon>
        <taxon>Placobranchoidea</taxon>
        <taxon>Plakobranchidae</taxon>
        <taxon>Plakobranchus</taxon>
    </lineage>
</organism>
<reference evidence="1 2" key="1">
    <citation type="journal article" date="2021" name="Elife">
        <title>Chloroplast acquisition without the gene transfer in kleptoplastic sea slugs, Plakobranchus ocellatus.</title>
        <authorList>
            <person name="Maeda T."/>
            <person name="Takahashi S."/>
            <person name="Yoshida T."/>
            <person name="Shimamura S."/>
            <person name="Takaki Y."/>
            <person name="Nagai Y."/>
            <person name="Toyoda A."/>
            <person name="Suzuki Y."/>
            <person name="Arimoto A."/>
            <person name="Ishii H."/>
            <person name="Satoh N."/>
            <person name="Nishiyama T."/>
            <person name="Hasebe M."/>
            <person name="Maruyama T."/>
            <person name="Minagawa J."/>
            <person name="Obokata J."/>
            <person name="Shigenobu S."/>
        </authorList>
    </citation>
    <scope>NUCLEOTIDE SEQUENCE [LARGE SCALE GENOMIC DNA]</scope>
</reference>
<dbReference type="AlphaFoldDB" id="A0AAV3ZR51"/>
<evidence type="ECO:0000313" key="2">
    <source>
        <dbReference type="Proteomes" id="UP000735302"/>
    </source>
</evidence>
<accession>A0AAV3ZR51</accession>
<dbReference type="EMBL" id="BLXT01002730">
    <property type="protein sequence ID" value="GFN97032.1"/>
    <property type="molecule type" value="Genomic_DNA"/>
</dbReference>
<sequence length="460" mass="52637">MRGIVDLQIADLTQFSDSGKTAYMFWTELAILCLCLGISEAQKASMKVVKNATSSLCTDEYLVVGLDFVTFEVDLSGNNSFFSLGVFDGPRFRLQHLNESTGQIKNDLMICVPFDYDGKQEFCQKNNYTPSCSCEIVRPGVYRTKIVYTLKDVKESRGRLQILWPSIERSLEIFYYLPEVRARQPSMTIVKIVSSFLCTDRYLVVGLDSVTFELELSGNYSMYSYEQFHWPEFRLQKWTKGKAKLAADKLVCTPFTTPENGFCVKSDACSCEEVSPQVYRVKTVYRIENVDDSKGKLSLVWPSRIRNITKHFHLPKVKAPKPNLEIVRNVSSFNCSDEYLVVGQDLITFDVDVSGNNSDYSLKKYRWPVFYREIVNWKNEIATIKDVKPICAPFTTPGNGFCVKRDDCCSCEEIRPQVYRVRVTYTVESVAESQGRISLIWLSKNHHNIMEAYANLPAIK</sequence>
<proteinExistence type="predicted"/>
<comment type="caution">
    <text evidence="1">The sequence shown here is derived from an EMBL/GenBank/DDBJ whole genome shotgun (WGS) entry which is preliminary data.</text>
</comment>
<feature type="non-terminal residue" evidence="1">
    <location>
        <position position="460"/>
    </location>
</feature>
<keyword evidence="2" id="KW-1185">Reference proteome</keyword>